<keyword evidence="2" id="KW-0806">Transcription termination</keyword>
<proteinExistence type="inferred from homology"/>
<evidence type="ECO:0000313" key="5">
    <source>
        <dbReference type="Proteomes" id="UP000030748"/>
    </source>
</evidence>
<evidence type="ECO:0000256" key="3">
    <source>
        <dbReference type="ARBA" id="ARBA00022946"/>
    </source>
</evidence>
<dbReference type="GO" id="GO:0006353">
    <property type="term" value="P:DNA-templated transcription termination"/>
    <property type="evidence" value="ECO:0007669"/>
    <property type="project" value="UniProtKB-KW"/>
</dbReference>
<evidence type="ECO:0000256" key="1">
    <source>
        <dbReference type="ARBA" id="ARBA00007692"/>
    </source>
</evidence>
<dbReference type="Pfam" id="PF02536">
    <property type="entry name" value="mTERF"/>
    <property type="match status" value="2"/>
</dbReference>
<dbReference type="FunFam" id="1.25.70.10:FF:000001">
    <property type="entry name" value="Mitochondrial transcription termination factor-like"/>
    <property type="match status" value="1"/>
</dbReference>
<feature type="non-terminal residue" evidence="4">
    <location>
        <position position="1"/>
    </location>
</feature>
<keyword evidence="3" id="KW-0809">Transit peptide</keyword>
<dbReference type="GO" id="GO:0009507">
    <property type="term" value="C:chloroplast"/>
    <property type="evidence" value="ECO:0000318"/>
    <property type="project" value="GO_Central"/>
</dbReference>
<gene>
    <name evidence="4" type="ORF">MIMGU_mgv1a024184mg</name>
</gene>
<dbReference type="AlphaFoldDB" id="A0A022Q5U9"/>
<dbReference type="SMART" id="SM00733">
    <property type="entry name" value="Mterf"/>
    <property type="match status" value="7"/>
</dbReference>
<dbReference type="STRING" id="4155.A0A022Q5U9"/>
<dbReference type="Proteomes" id="UP000030748">
    <property type="component" value="Unassembled WGS sequence"/>
</dbReference>
<keyword evidence="5" id="KW-1185">Reference proteome</keyword>
<dbReference type="PANTHER" id="PTHR13068:SF173">
    <property type="entry name" value="EMB|CAB62602.1"/>
    <property type="match status" value="1"/>
</dbReference>
<accession>A0A022Q5U9</accession>
<dbReference type="InterPro" id="IPR038538">
    <property type="entry name" value="MTERF_sf"/>
</dbReference>
<dbReference type="PANTHER" id="PTHR13068">
    <property type="entry name" value="CGI-12 PROTEIN-RELATED"/>
    <property type="match status" value="1"/>
</dbReference>
<dbReference type="GO" id="GO:0009658">
    <property type="term" value="P:chloroplast organization"/>
    <property type="evidence" value="ECO:0000318"/>
    <property type="project" value="GO_Central"/>
</dbReference>
<dbReference type="InterPro" id="IPR003690">
    <property type="entry name" value="MTERF"/>
</dbReference>
<name>A0A022Q5U9_ERYGU</name>
<protein>
    <submittedName>
        <fullName evidence="4">Uncharacterized protein</fullName>
    </submittedName>
</protein>
<keyword evidence="2" id="KW-0804">Transcription</keyword>
<dbReference type="eggNOG" id="KOG1267">
    <property type="taxonomic scope" value="Eukaryota"/>
</dbReference>
<evidence type="ECO:0000256" key="2">
    <source>
        <dbReference type="ARBA" id="ARBA00022472"/>
    </source>
</evidence>
<comment type="similarity">
    <text evidence="1">Belongs to the mTERF family.</text>
</comment>
<evidence type="ECO:0000313" key="4">
    <source>
        <dbReference type="EMBL" id="EYU24032.1"/>
    </source>
</evidence>
<dbReference type="Gene3D" id="1.25.70.10">
    <property type="entry name" value="Transcription termination factor 3, mitochondrial"/>
    <property type="match status" value="2"/>
</dbReference>
<dbReference type="EMBL" id="KI632147">
    <property type="protein sequence ID" value="EYU24032.1"/>
    <property type="molecule type" value="Genomic_DNA"/>
</dbReference>
<sequence length="362" mass="40865">AYTSTPQPNNSANILLVDYLTNSIKLPNTEAVAISKRFPRVSSVEKPEAVVSFFKSLGFSDAQIQLSVKRQPGILFADIEKTIKPKVAFYQELGLCGPHLGTMVSKNPFLLASSLSKTIKPGIEVIKEVLESEKSNNDNNNNFKALMFRILSRYAFVIGKDSVLRSNIAYLRRCGVVGSQLITMLKCEPRLLSIPEEELRNLVSRATEVGFLMGSRMLVYGILALYGNTPETIDRKSKLLRSFGFSQDESNEMFVKSPPMFKTSEAKLRRGIEFFLQTVMLDKSVLVGTPSLLDFSLEKRMIPRYKILEMMKSRGLLEKKPSFVTVAFLTDKKFVEKYILRFGNDDAKELQLAYENHLLQES</sequence>
<reference evidence="4 5" key="1">
    <citation type="journal article" date="2013" name="Proc. Natl. Acad. Sci. U.S.A.">
        <title>Fine-scale variation in meiotic recombination in Mimulus inferred from population shotgun sequencing.</title>
        <authorList>
            <person name="Hellsten U."/>
            <person name="Wright K.M."/>
            <person name="Jenkins J."/>
            <person name="Shu S."/>
            <person name="Yuan Y."/>
            <person name="Wessler S.R."/>
            <person name="Schmutz J."/>
            <person name="Willis J.H."/>
            <person name="Rokhsar D.S."/>
        </authorList>
    </citation>
    <scope>NUCLEOTIDE SEQUENCE [LARGE SCALE GENOMIC DNA]</scope>
    <source>
        <strain evidence="5">cv. DUN x IM62</strain>
    </source>
</reference>
<dbReference type="GO" id="GO:0003676">
    <property type="term" value="F:nucleic acid binding"/>
    <property type="evidence" value="ECO:0007669"/>
    <property type="project" value="InterPro"/>
</dbReference>
<keyword evidence="2" id="KW-0805">Transcription regulation</keyword>
<organism evidence="4 5">
    <name type="scientific">Erythranthe guttata</name>
    <name type="common">Yellow monkey flower</name>
    <name type="synonym">Mimulus guttatus</name>
    <dbReference type="NCBI Taxonomy" id="4155"/>
    <lineage>
        <taxon>Eukaryota</taxon>
        <taxon>Viridiplantae</taxon>
        <taxon>Streptophyta</taxon>
        <taxon>Embryophyta</taxon>
        <taxon>Tracheophyta</taxon>
        <taxon>Spermatophyta</taxon>
        <taxon>Magnoliopsida</taxon>
        <taxon>eudicotyledons</taxon>
        <taxon>Gunneridae</taxon>
        <taxon>Pentapetalae</taxon>
        <taxon>asterids</taxon>
        <taxon>lamiids</taxon>
        <taxon>Lamiales</taxon>
        <taxon>Phrymaceae</taxon>
        <taxon>Erythranthe</taxon>
    </lineage>
</organism>